<sequence>MTTLIQYINPECSNESTTKIFTPASTTVTTATATTTRIMLCVMIAAALLGLSNGFLIPERPEFTKREIATVPSIDAPKYMGRWYQMYTNTFGETFNGKDQHCVMADYKLMNATTLSVFNSGKLGSPTGDWRQIEGSATQISPAEPGKFQLYLEYVPFPGTYWVIKLGPIKNDQYQYSVVTSSDGSQLYVLTRDVSEFNLYEKEILDFVAEKGFTEDATKPIFTPHEANCPYVDKKQPNILDELIDEIMG</sequence>
<dbReference type="AlphaFoldDB" id="A0A8J1TE19"/>
<evidence type="ECO:0000313" key="2">
    <source>
        <dbReference type="Proteomes" id="UP000749559"/>
    </source>
</evidence>
<dbReference type="InterPro" id="IPR000566">
    <property type="entry name" value="Lipocln_cytosolic_FA-bd_dom"/>
</dbReference>
<dbReference type="InterPro" id="IPR012674">
    <property type="entry name" value="Calycin"/>
</dbReference>
<accession>A0A8J1TE19</accession>
<proteinExistence type="predicted"/>
<dbReference type="PANTHER" id="PTHR37437:SF1">
    <property type="entry name" value="LIPOCALIN-RELATED PROTEIN"/>
    <property type="match status" value="1"/>
</dbReference>
<evidence type="ECO:0000313" key="1">
    <source>
        <dbReference type="EMBL" id="CAH1798494.1"/>
    </source>
</evidence>
<dbReference type="OrthoDB" id="565904at2759"/>
<dbReference type="PANTHER" id="PTHR37437">
    <property type="entry name" value="LIPOCALIN-RELATED PROTEIN-RELATED"/>
    <property type="match status" value="1"/>
</dbReference>
<comment type="caution">
    <text evidence="1">The sequence shown here is derived from an EMBL/GenBank/DDBJ whole genome shotgun (WGS) entry which is preliminary data.</text>
</comment>
<dbReference type="CDD" id="cd19438">
    <property type="entry name" value="lipocalin_Blc-like"/>
    <property type="match status" value="1"/>
</dbReference>
<reference evidence="1" key="1">
    <citation type="submission" date="2022-03" db="EMBL/GenBank/DDBJ databases">
        <authorList>
            <person name="Martin C."/>
        </authorList>
    </citation>
    <scope>NUCLEOTIDE SEQUENCE</scope>
</reference>
<dbReference type="Gene3D" id="2.40.128.20">
    <property type="match status" value="1"/>
</dbReference>
<dbReference type="Proteomes" id="UP000749559">
    <property type="component" value="Unassembled WGS sequence"/>
</dbReference>
<dbReference type="SUPFAM" id="SSF50814">
    <property type="entry name" value="Lipocalins"/>
    <property type="match status" value="1"/>
</dbReference>
<dbReference type="InterPro" id="IPR047202">
    <property type="entry name" value="Lipocalin_Blc-like_dom"/>
</dbReference>
<organism evidence="1 2">
    <name type="scientific">Owenia fusiformis</name>
    <name type="common">Polychaete worm</name>
    <dbReference type="NCBI Taxonomy" id="6347"/>
    <lineage>
        <taxon>Eukaryota</taxon>
        <taxon>Metazoa</taxon>
        <taxon>Spiralia</taxon>
        <taxon>Lophotrochozoa</taxon>
        <taxon>Annelida</taxon>
        <taxon>Polychaeta</taxon>
        <taxon>Sedentaria</taxon>
        <taxon>Canalipalpata</taxon>
        <taxon>Sabellida</taxon>
        <taxon>Oweniida</taxon>
        <taxon>Oweniidae</taxon>
        <taxon>Owenia</taxon>
    </lineage>
</organism>
<protein>
    <submittedName>
        <fullName evidence="1">Uncharacterized protein</fullName>
    </submittedName>
</protein>
<gene>
    <name evidence="1" type="ORF">OFUS_LOCUS22637</name>
</gene>
<dbReference type="Pfam" id="PF08212">
    <property type="entry name" value="Lipocalin_2"/>
    <property type="match status" value="1"/>
</dbReference>
<dbReference type="EMBL" id="CAIIXF020000011">
    <property type="protein sequence ID" value="CAH1798494.1"/>
    <property type="molecule type" value="Genomic_DNA"/>
</dbReference>
<keyword evidence="2" id="KW-1185">Reference proteome</keyword>
<name>A0A8J1TE19_OWEFU</name>